<feature type="transmembrane region" description="Helical" evidence="1">
    <location>
        <begin position="475"/>
        <end position="496"/>
    </location>
</feature>
<dbReference type="AlphaFoldDB" id="A0A9P3CL27"/>
<dbReference type="RefSeq" id="XP_044657844.1">
    <property type="nucleotide sequence ID" value="XM_044801909.1"/>
</dbReference>
<reference evidence="3 4" key="1">
    <citation type="submission" date="2021-01" db="EMBL/GenBank/DDBJ databases">
        <title>Cercospora kikuchii MAFF 305040 whole genome shotgun sequence.</title>
        <authorList>
            <person name="Kashiwa T."/>
            <person name="Suzuki T."/>
        </authorList>
    </citation>
    <scope>NUCLEOTIDE SEQUENCE [LARGE SCALE GENOMIC DNA]</scope>
    <source>
        <strain evidence="3 4">MAFF 305040</strain>
    </source>
</reference>
<evidence type="ECO:0000259" key="2">
    <source>
        <dbReference type="Pfam" id="PF26640"/>
    </source>
</evidence>
<dbReference type="PANTHER" id="PTHR10622:SF12">
    <property type="entry name" value="HET DOMAIN-CONTAINING PROTEIN"/>
    <property type="match status" value="1"/>
</dbReference>
<organism evidence="3 4">
    <name type="scientific">Cercospora kikuchii</name>
    <dbReference type="NCBI Taxonomy" id="84275"/>
    <lineage>
        <taxon>Eukaryota</taxon>
        <taxon>Fungi</taxon>
        <taxon>Dikarya</taxon>
        <taxon>Ascomycota</taxon>
        <taxon>Pezizomycotina</taxon>
        <taxon>Dothideomycetes</taxon>
        <taxon>Dothideomycetidae</taxon>
        <taxon>Mycosphaerellales</taxon>
        <taxon>Mycosphaerellaceae</taxon>
        <taxon>Cercospora</taxon>
    </lineage>
</organism>
<dbReference type="Proteomes" id="UP000825890">
    <property type="component" value="Unassembled WGS sequence"/>
</dbReference>
<keyword evidence="4" id="KW-1185">Reference proteome</keyword>
<keyword evidence="1" id="KW-0472">Membrane</keyword>
<evidence type="ECO:0000313" key="4">
    <source>
        <dbReference type="Proteomes" id="UP000825890"/>
    </source>
</evidence>
<dbReference type="OrthoDB" id="3648922at2759"/>
<feature type="transmembrane region" description="Helical" evidence="1">
    <location>
        <begin position="442"/>
        <end position="463"/>
    </location>
</feature>
<feature type="transmembrane region" description="Helical" evidence="1">
    <location>
        <begin position="508"/>
        <end position="527"/>
    </location>
</feature>
<comment type="caution">
    <text evidence="3">The sequence shown here is derived from an EMBL/GenBank/DDBJ whole genome shotgun (WGS) entry which is preliminary data.</text>
</comment>
<name>A0A9P3CL27_9PEZI</name>
<gene>
    <name evidence="3" type="ORF">CKM354_000658900</name>
</gene>
<dbReference type="Pfam" id="PF26640">
    <property type="entry name" value="DUF8212"/>
    <property type="match status" value="1"/>
</dbReference>
<protein>
    <recommendedName>
        <fullName evidence="2">DUF8212 domain-containing protein</fullName>
    </recommendedName>
</protein>
<dbReference type="EMBL" id="BOLY01000004">
    <property type="protein sequence ID" value="GIZ43357.1"/>
    <property type="molecule type" value="Genomic_DNA"/>
</dbReference>
<dbReference type="InterPro" id="IPR058525">
    <property type="entry name" value="DUF8212"/>
</dbReference>
<keyword evidence="1" id="KW-1133">Transmembrane helix</keyword>
<dbReference type="GeneID" id="68292164"/>
<evidence type="ECO:0000256" key="1">
    <source>
        <dbReference type="SAM" id="Phobius"/>
    </source>
</evidence>
<accession>A0A9P3CL27</accession>
<keyword evidence="1" id="KW-0812">Transmembrane</keyword>
<evidence type="ECO:0000313" key="3">
    <source>
        <dbReference type="EMBL" id="GIZ43357.1"/>
    </source>
</evidence>
<feature type="domain" description="DUF8212" evidence="2">
    <location>
        <begin position="114"/>
        <end position="140"/>
    </location>
</feature>
<proteinExistence type="predicted"/>
<dbReference type="PANTHER" id="PTHR10622">
    <property type="entry name" value="HET DOMAIN-CONTAINING PROTEIN"/>
    <property type="match status" value="1"/>
</dbReference>
<sequence>MRLLRTDSGLLEEKNEYVDDFRYAILSHTWLRPSEGEEVLFADLADMAKARQKAGWKKLDFAMAQASKEGLQYVIAQKMFWAANRETARMEDRAYSLLGIFDISLPVIYGEGSRAFQRFQEELIRVYNDQTIFAWGGIDVARDRGEHRGLLASSPDAFTGTHYSKMVVVSSSGTQKQCEVLGRTVRFHLPIFDMPKWEVYDRPSMCIYMQMVSVGGEGFTRDYAGICDLVDASQRCTSWPFTVLQNSDNVAREYDDYTRQVMLLVRRRGNISSIEIDSGQGNVVTKSQAQKMSTPKVIVNDVWDAGDTLFRLPFSMNPLSPEEPLNGRPVESVYLDGTVTLVLCGEACIKVNICVFPELFWDGSSAFTRRSRFDLRHEALSGCVGFSFRIPLSSRRHYFLLMSRKIKILTTRINHQGLLFHNQHGFQLIEFSLSSRKGLSSLLSSLLAVPPLVIYSLLVWPFWWFFPFFYKFRAWWRLFLVAGIVATTVSITTLILNDDTRQNKGTYGVLMAFIDGVLGLLLFLSLYPRIKLMLENI</sequence>